<evidence type="ECO:0000256" key="2">
    <source>
        <dbReference type="ARBA" id="ARBA00022679"/>
    </source>
</evidence>
<name>A0AAD7F1B9_9AGAR</name>
<proteinExistence type="predicted"/>
<keyword evidence="2" id="KW-0808">Transferase</keyword>
<keyword evidence="3" id="KW-0547">Nucleotide-binding</keyword>
<dbReference type="SUPFAM" id="SSF56112">
    <property type="entry name" value="Protein kinase-like (PK-like)"/>
    <property type="match status" value="1"/>
</dbReference>
<dbReference type="Pfam" id="PF02816">
    <property type="entry name" value="Alpha_kinase"/>
    <property type="match status" value="1"/>
</dbReference>
<dbReference type="SMART" id="SM00811">
    <property type="entry name" value="Alpha_kinase"/>
    <property type="match status" value="1"/>
</dbReference>
<dbReference type="GO" id="GO:0004674">
    <property type="term" value="F:protein serine/threonine kinase activity"/>
    <property type="evidence" value="ECO:0007669"/>
    <property type="project" value="UniProtKB-KW"/>
</dbReference>
<dbReference type="PROSITE" id="PS51158">
    <property type="entry name" value="ALPHA_KINASE"/>
    <property type="match status" value="1"/>
</dbReference>
<dbReference type="InterPro" id="IPR051852">
    <property type="entry name" value="Alpha-type_PK"/>
</dbReference>
<dbReference type="AlphaFoldDB" id="A0AAD7F1B9"/>
<dbReference type="InterPro" id="IPR004166">
    <property type="entry name" value="a-kinase_dom"/>
</dbReference>
<accession>A0AAD7F1B9</accession>
<dbReference type="Gene3D" id="3.20.200.10">
    <property type="entry name" value="MHCK/EF2 kinase"/>
    <property type="match status" value="1"/>
</dbReference>
<feature type="domain" description="Alpha-type protein kinase" evidence="7">
    <location>
        <begin position="344"/>
        <end position="587"/>
    </location>
</feature>
<dbReference type="CDD" id="cd04515">
    <property type="entry name" value="Alpha_kinase"/>
    <property type="match status" value="1"/>
</dbReference>
<evidence type="ECO:0000313" key="8">
    <source>
        <dbReference type="EMBL" id="KAJ7362803.1"/>
    </source>
</evidence>
<organism evidence="8 9">
    <name type="scientific">Mycena albidolilacea</name>
    <dbReference type="NCBI Taxonomy" id="1033008"/>
    <lineage>
        <taxon>Eukaryota</taxon>
        <taxon>Fungi</taxon>
        <taxon>Dikarya</taxon>
        <taxon>Basidiomycota</taxon>
        <taxon>Agaricomycotina</taxon>
        <taxon>Agaricomycetes</taxon>
        <taxon>Agaricomycetidae</taxon>
        <taxon>Agaricales</taxon>
        <taxon>Marasmiineae</taxon>
        <taxon>Mycenaceae</taxon>
        <taxon>Mycena</taxon>
    </lineage>
</organism>
<dbReference type="InterPro" id="IPR011009">
    <property type="entry name" value="Kinase-like_dom_sf"/>
</dbReference>
<protein>
    <submittedName>
        <fullName evidence="8">Kinase-like domain-containing protein</fullName>
    </submittedName>
</protein>
<keyword evidence="9" id="KW-1185">Reference proteome</keyword>
<dbReference type="PANTHER" id="PTHR45992">
    <property type="entry name" value="EUKARYOTIC ELONGATION FACTOR 2 KINASE-RELATED"/>
    <property type="match status" value="1"/>
</dbReference>
<gene>
    <name evidence="8" type="ORF">DFH08DRAFT_1073745</name>
</gene>
<keyword evidence="5" id="KW-0067">ATP-binding</keyword>
<feature type="region of interest" description="Disordered" evidence="6">
    <location>
        <begin position="277"/>
        <end position="299"/>
    </location>
</feature>
<dbReference type="Proteomes" id="UP001218218">
    <property type="component" value="Unassembled WGS sequence"/>
</dbReference>
<reference evidence="8" key="1">
    <citation type="submission" date="2023-03" db="EMBL/GenBank/DDBJ databases">
        <title>Massive genome expansion in bonnet fungi (Mycena s.s.) driven by repeated elements and novel gene families across ecological guilds.</title>
        <authorList>
            <consortium name="Lawrence Berkeley National Laboratory"/>
            <person name="Harder C.B."/>
            <person name="Miyauchi S."/>
            <person name="Viragh M."/>
            <person name="Kuo A."/>
            <person name="Thoen E."/>
            <person name="Andreopoulos B."/>
            <person name="Lu D."/>
            <person name="Skrede I."/>
            <person name="Drula E."/>
            <person name="Henrissat B."/>
            <person name="Morin E."/>
            <person name="Kohler A."/>
            <person name="Barry K."/>
            <person name="LaButti K."/>
            <person name="Morin E."/>
            <person name="Salamov A."/>
            <person name="Lipzen A."/>
            <person name="Mereny Z."/>
            <person name="Hegedus B."/>
            <person name="Baldrian P."/>
            <person name="Stursova M."/>
            <person name="Weitz H."/>
            <person name="Taylor A."/>
            <person name="Grigoriev I.V."/>
            <person name="Nagy L.G."/>
            <person name="Martin F."/>
            <person name="Kauserud H."/>
        </authorList>
    </citation>
    <scope>NUCLEOTIDE SEQUENCE</scope>
    <source>
        <strain evidence="8">CBHHK002</strain>
    </source>
</reference>
<keyword evidence="1" id="KW-0723">Serine/threonine-protein kinase</keyword>
<evidence type="ECO:0000256" key="6">
    <source>
        <dbReference type="SAM" id="MobiDB-lite"/>
    </source>
</evidence>
<dbReference type="EMBL" id="JARIHO010000004">
    <property type="protein sequence ID" value="KAJ7362803.1"/>
    <property type="molecule type" value="Genomic_DNA"/>
</dbReference>
<comment type="caution">
    <text evidence="8">The sequence shown here is derived from an EMBL/GenBank/DDBJ whole genome shotgun (WGS) entry which is preliminary data.</text>
</comment>
<keyword evidence="4 8" id="KW-0418">Kinase</keyword>
<evidence type="ECO:0000256" key="4">
    <source>
        <dbReference type="ARBA" id="ARBA00022777"/>
    </source>
</evidence>
<evidence type="ECO:0000259" key="7">
    <source>
        <dbReference type="PROSITE" id="PS51158"/>
    </source>
</evidence>
<evidence type="ECO:0000256" key="1">
    <source>
        <dbReference type="ARBA" id="ARBA00022527"/>
    </source>
</evidence>
<dbReference type="GO" id="GO:0005524">
    <property type="term" value="F:ATP binding"/>
    <property type="evidence" value="ECO:0007669"/>
    <property type="project" value="UniProtKB-KW"/>
</dbReference>
<evidence type="ECO:0000313" key="9">
    <source>
        <dbReference type="Proteomes" id="UP001218218"/>
    </source>
</evidence>
<evidence type="ECO:0000256" key="5">
    <source>
        <dbReference type="ARBA" id="ARBA00022840"/>
    </source>
</evidence>
<sequence>MSAAFNTIPCGGIGNIEDGCTEIFPRSPPGVLCQKCKKIKAAATPALQAELRQTLKSCQDCGICGSMIENKMCGTCRRKDMEEHGEEDADAAAGKQRRYDRLQRSIGGPKPLQNVSNHQLGLATPLPELETLKSASQKGNWTIFVTPRRGKTVDASMGNATFVMSGATPMQSALAQIVEHFNLQWVRMDGHALDLQPDDCSLRFSGNVSMDARTEELTVQETYTMYQKRPDRALVVNDAKKNKLPKGSSMSFELAINEVRYNNRVYALMGFDADSNLSGKKRKAPAGPSAGTKRSRTGQTLVSTFSGEDDYSILDKAPETRMITFETIRCKPDGTDGRQALVQDLDPEDQESILDRTGKIEVKTLILSIADRGRSKDVFKFFIDDVSQVYVAKHFFDIGQGRGTVSRDVNKSLLSRDLIRIGRMRYFYDEFTALASKKGFNELAQISITEAFLILVESENHNENENGGLPNPSDSDDALMDAYLVEPLRSSVATKFTGTLGSSGATDKLTSTVLAFSHFVLEKTACLLAFADLQGSRHQGSLVLFDPMTHTVAGKSGLGDHGPSGIKDTIESHTCNAFCNGLGLVSREVLLASLETRIREKDGAGPLVDHTSDDDDP</sequence>
<evidence type="ECO:0000256" key="3">
    <source>
        <dbReference type="ARBA" id="ARBA00022741"/>
    </source>
</evidence>